<evidence type="ECO:0000259" key="1">
    <source>
        <dbReference type="Pfam" id="PF18962"/>
    </source>
</evidence>
<protein>
    <submittedName>
        <fullName evidence="2">T9SS type A sorting domain-containing protein</fullName>
    </submittedName>
</protein>
<dbReference type="Pfam" id="PF18962">
    <property type="entry name" value="Por_Secre_tail"/>
    <property type="match status" value="1"/>
</dbReference>
<name>A0ABT4UJP0_9BACT</name>
<organism evidence="2 3">
    <name type="scientific">Polluticaenibacter yanchengensis</name>
    <dbReference type="NCBI Taxonomy" id="3014562"/>
    <lineage>
        <taxon>Bacteria</taxon>
        <taxon>Pseudomonadati</taxon>
        <taxon>Bacteroidota</taxon>
        <taxon>Chitinophagia</taxon>
        <taxon>Chitinophagales</taxon>
        <taxon>Chitinophagaceae</taxon>
        <taxon>Polluticaenibacter</taxon>
    </lineage>
</organism>
<dbReference type="InterPro" id="IPR026444">
    <property type="entry name" value="Secre_tail"/>
</dbReference>
<dbReference type="EMBL" id="JAQGEF010000009">
    <property type="protein sequence ID" value="MDA3615064.1"/>
    <property type="molecule type" value="Genomic_DNA"/>
</dbReference>
<gene>
    <name evidence="2" type="ORF">O3P16_09615</name>
</gene>
<comment type="caution">
    <text evidence="2">The sequence shown here is derived from an EMBL/GenBank/DDBJ whole genome shotgun (WGS) entry which is preliminary data.</text>
</comment>
<dbReference type="Gene3D" id="2.60.40.10">
    <property type="entry name" value="Immunoglobulins"/>
    <property type="match status" value="1"/>
</dbReference>
<dbReference type="InterPro" id="IPR013783">
    <property type="entry name" value="Ig-like_fold"/>
</dbReference>
<evidence type="ECO:0000313" key="3">
    <source>
        <dbReference type="Proteomes" id="UP001210231"/>
    </source>
</evidence>
<proteinExistence type="predicted"/>
<reference evidence="2 3" key="1">
    <citation type="submission" date="2022-12" db="EMBL/GenBank/DDBJ databases">
        <title>Chitinophagaceae gen. sp. nov., a new member of the family Chitinophagaceae, isolated from soil in a chemical factory.</title>
        <authorList>
            <person name="Ke Z."/>
        </authorList>
    </citation>
    <scope>NUCLEOTIDE SEQUENCE [LARGE SCALE GENOMIC DNA]</scope>
    <source>
        <strain evidence="2 3">LY-5</strain>
    </source>
</reference>
<dbReference type="NCBIfam" id="TIGR04183">
    <property type="entry name" value="Por_Secre_tail"/>
    <property type="match status" value="1"/>
</dbReference>
<keyword evidence="3" id="KW-1185">Reference proteome</keyword>
<dbReference type="Proteomes" id="UP001210231">
    <property type="component" value="Unassembled WGS sequence"/>
</dbReference>
<sequence>MTSTTLPFKLTSERSKVSLKILFLSVSFSLMFLNLFAEGTKQVSPNSGTTLTALMSLPNIGSGSYFNAPLDNRVRFIIHDHVNENLYFGFDWRAYSTTSGNNARITNVYWRIKNAAGTVVAGPTLWNSGTGNSVQGNINTLAKANAGPNINGSQPAGYTPITFDPSENGEYYIEYYRSSNSGAGPVSGSGATDGGIISPYFDFTVARGNVPIDGRVFSEKWGFLGVSPSTFSGGSTIPATPVLYTYTDDKTVLKVELQTGFMPIAFDIAVNNYGVSRTGDWGVTRRSVNSETSPNLTGGYKVFLAQPDINLFPDDGLPANPVFGTPTITGCGNYLIHYSTSQVGDVKILLDLNGVQGYQPNTSDRILEAFDVPAGANTMPWDGLNGLGNPVANNTNIDLSLTYMKGRFNLPLYDAEINKNGLKVSAVLPENIPNIRLYWDDSYLTTVGGGAACNDNNASNNTTGPGIDNSLVGTLSPAHAWSGNGNPTQAIPAPSVGVNESSSFQCDDFGNVRTINTWGWAYVSSDVNIAVNFSPCTYQVISGNVFHDVNGNALKSASEKPVSGNSANNNSGNSSVAGSNIFANLVNAATGQVVTSVQVSNNGTYTFSDVPSGVSYNVVLTTAGTSGSLTQATLPSGWAATGTNNGTTANVNNKSGIINIPNLSGDVSNANFGIQQPPVAYAKSWVADKDEDGNTFKGGTLYRLGLSENEDVRLSGNDPEDGSLTSGSAFRIKTLPNPSVAVLYYLDGNNVPQQITANQTIQNYDPARMFVSFLSSASNFPVIQFTYASVDAAGAESPAVNYTINTPAVLPAIGLELSVTNTATGTVVNWQTVTEINTRHFIVERSVDGVNYQAIATVAASGHSNAVQKYNVTDNDNHYQVAFYRVVLVDADNKKQISNVAVNRLTGTGSNFINIYPNPAKGKVQVEFNTAGNFNIQVIDVVGKVLQANNVNAVNGTVYSLNLKSKGLFIIKVSGNQSEKTFRIISE</sequence>
<dbReference type="RefSeq" id="WP_407031389.1">
    <property type="nucleotide sequence ID" value="NZ_JAQGEF010000009.1"/>
</dbReference>
<dbReference type="SUPFAM" id="SSF117074">
    <property type="entry name" value="Hypothetical protein PA1324"/>
    <property type="match status" value="1"/>
</dbReference>
<feature type="domain" description="Secretion system C-terminal sorting" evidence="1">
    <location>
        <begin position="915"/>
        <end position="983"/>
    </location>
</feature>
<evidence type="ECO:0000313" key="2">
    <source>
        <dbReference type="EMBL" id="MDA3615064.1"/>
    </source>
</evidence>
<accession>A0ABT4UJP0</accession>